<dbReference type="GO" id="GO:0005096">
    <property type="term" value="F:GTPase activator activity"/>
    <property type="evidence" value="ECO:0007669"/>
    <property type="project" value="TreeGrafter"/>
</dbReference>
<sequence>MDISSVSPKTAKSFDLGDAFSDGDDDNDDAYKFSPEAIRKEMSRTRTNDHDDDEVAVSRNDQSFRELDLSVSTLDINADAQSSAASPPHTPDESDTASQFVQISLSSSSASDIEETAEKSTKPQESARPSIASNEAVHDEHPYPTVVIDVSKPPSHRVTLSTDSTSSNIPTPSTATYPPQTSPPGSLSNDSDRARSSHSGDSSRSAPANSLQIQPNATHAASTSALPSPSSSVPPDVDPSPSLSTTPTRSSHRYTRSVGPSTFEKVRSRTRPSFLPPKSRQEDKKHLADWEAMMKQSRAAADKKRKALQDRRLAREKKIEDSLNYWQKEIVPDWRVVAANPAIRKVWWRGIPTKLRATMWERASPLWFVQLINLVLHPDNYRSCLARAKRALNSGAFPAQTLATIEDDIRSTLPGLHIFHHETGPLYGDLKDMLCAWVVSRSDEGLGYTFGASKIAAMFLLNMPPQQGFVVMRNLLERHCMRSFFGGDGAKEDVEAYYRIFDTLLADGMPKIYFNFKQHQISPASYLPEWIIPLFLDHLPFEACARVWDVLMLEGDAFLYRAALGILAVLEPRLFFPDKKELLELLKGENKAALDAARRDGQRLDGGKYEIYGVDEETLWERIDSMEEWWKESTWNRLIQRELPDR</sequence>
<dbReference type="Pfam" id="PF00566">
    <property type="entry name" value="RabGAP-TBC"/>
    <property type="match status" value="1"/>
</dbReference>
<accession>A0AAW0E541</accession>
<feature type="compositionally biased region" description="Polar residues" evidence="1">
    <location>
        <begin position="158"/>
        <end position="189"/>
    </location>
</feature>
<feature type="compositionally biased region" description="Basic and acidic residues" evidence="1">
    <location>
        <begin position="37"/>
        <end position="49"/>
    </location>
</feature>
<dbReference type="PANTHER" id="PTHR47219:SF15">
    <property type="entry name" value="TBC1 DOMAIN FAMILY MEMBER 12 ISOFORM X1"/>
    <property type="match status" value="1"/>
</dbReference>
<dbReference type="GO" id="GO:0031267">
    <property type="term" value="F:small GTPase binding"/>
    <property type="evidence" value="ECO:0007669"/>
    <property type="project" value="TreeGrafter"/>
</dbReference>
<dbReference type="EMBL" id="JAYKXP010000005">
    <property type="protein sequence ID" value="KAK7058441.1"/>
    <property type="molecule type" value="Genomic_DNA"/>
</dbReference>
<evidence type="ECO:0000313" key="4">
    <source>
        <dbReference type="Proteomes" id="UP001383192"/>
    </source>
</evidence>
<feature type="compositionally biased region" description="Low complexity" evidence="1">
    <location>
        <begin position="217"/>
        <end position="249"/>
    </location>
</feature>
<dbReference type="PROSITE" id="PS50086">
    <property type="entry name" value="TBC_RABGAP"/>
    <property type="match status" value="1"/>
</dbReference>
<reference evidence="3 4" key="1">
    <citation type="submission" date="2024-01" db="EMBL/GenBank/DDBJ databases">
        <title>A draft genome for a cacao thread blight-causing isolate of Paramarasmius palmivorus.</title>
        <authorList>
            <person name="Baruah I.K."/>
            <person name="Bukari Y."/>
            <person name="Amoako-Attah I."/>
            <person name="Meinhardt L.W."/>
            <person name="Bailey B.A."/>
            <person name="Cohen S.P."/>
        </authorList>
    </citation>
    <scope>NUCLEOTIDE SEQUENCE [LARGE SCALE GENOMIC DNA]</scope>
    <source>
        <strain evidence="3 4">GH-12</strain>
    </source>
</reference>
<protein>
    <recommendedName>
        <fullName evidence="2">Rab-GAP TBC domain-containing protein</fullName>
    </recommendedName>
</protein>
<name>A0AAW0E541_9AGAR</name>
<dbReference type="Gene3D" id="1.10.472.80">
    <property type="entry name" value="Ypt/Rab-GAP domain of gyp1p, domain 3"/>
    <property type="match status" value="1"/>
</dbReference>
<dbReference type="Gene3D" id="1.10.10.750">
    <property type="entry name" value="Ypt/Rab-GAP domain of gyp1p, domain 1"/>
    <property type="match status" value="1"/>
</dbReference>
<feature type="region of interest" description="Disordered" evidence="1">
    <location>
        <begin position="1"/>
        <end position="66"/>
    </location>
</feature>
<gene>
    <name evidence="3" type="ORF">VNI00_002075</name>
</gene>
<keyword evidence="4" id="KW-1185">Reference proteome</keyword>
<feature type="compositionally biased region" description="Polar residues" evidence="1">
    <location>
        <begin position="1"/>
        <end position="10"/>
    </location>
</feature>
<organism evidence="3 4">
    <name type="scientific">Paramarasmius palmivorus</name>
    <dbReference type="NCBI Taxonomy" id="297713"/>
    <lineage>
        <taxon>Eukaryota</taxon>
        <taxon>Fungi</taxon>
        <taxon>Dikarya</taxon>
        <taxon>Basidiomycota</taxon>
        <taxon>Agaricomycotina</taxon>
        <taxon>Agaricomycetes</taxon>
        <taxon>Agaricomycetidae</taxon>
        <taxon>Agaricales</taxon>
        <taxon>Marasmiineae</taxon>
        <taxon>Marasmiaceae</taxon>
        <taxon>Paramarasmius</taxon>
    </lineage>
</organism>
<dbReference type="InterPro" id="IPR035969">
    <property type="entry name" value="Rab-GAP_TBC_sf"/>
</dbReference>
<evidence type="ECO:0000259" key="2">
    <source>
        <dbReference type="PROSITE" id="PS50086"/>
    </source>
</evidence>
<evidence type="ECO:0000313" key="3">
    <source>
        <dbReference type="EMBL" id="KAK7058441.1"/>
    </source>
</evidence>
<dbReference type="InterPro" id="IPR050302">
    <property type="entry name" value="Rab_GAP_TBC_domain"/>
</dbReference>
<dbReference type="AlphaFoldDB" id="A0AAW0E541"/>
<dbReference type="Proteomes" id="UP001383192">
    <property type="component" value="Unassembled WGS sequence"/>
</dbReference>
<proteinExistence type="predicted"/>
<dbReference type="Gene3D" id="1.10.8.270">
    <property type="entry name" value="putative rabgap domain of human tbc1 domain family member 14 like domains"/>
    <property type="match status" value="1"/>
</dbReference>
<comment type="caution">
    <text evidence="3">The sequence shown here is derived from an EMBL/GenBank/DDBJ whole genome shotgun (WGS) entry which is preliminary data.</text>
</comment>
<evidence type="ECO:0000256" key="1">
    <source>
        <dbReference type="SAM" id="MobiDB-lite"/>
    </source>
</evidence>
<dbReference type="SUPFAM" id="SSF47923">
    <property type="entry name" value="Ypt/Rab-GAP domain of gyp1p"/>
    <property type="match status" value="2"/>
</dbReference>
<dbReference type="SMART" id="SM00164">
    <property type="entry name" value="TBC"/>
    <property type="match status" value="1"/>
</dbReference>
<dbReference type="InterPro" id="IPR000195">
    <property type="entry name" value="Rab-GAP-TBC_dom"/>
</dbReference>
<dbReference type="PANTHER" id="PTHR47219">
    <property type="entry name" value="RAB GTPASE-ACTIVATING PROTEIN 1-LIKE"/>
    <property type="match status" value="1"/>
</dbReference>
<feature type="region of interest" description="Disordered" evidence="1">
    <location>
        <begin position="78"/>
        <end position="284"/>
    </location>
</feature>
<feature type="domain" description="Rab-GAP TBC" evidence="2">
    <location>
        <begin position="350"/>
        <end position="555"/>
    </location>
</feature>
<feature type="compositionally biased region" description="Low complexity" evidence="1">
    <location>
        <begin position="197"/>
        <end position="208"/>
    </location>
</feature>